<dbReference type="Gene3D" id="3.20.20.70">
    <property type="entry name" value="Aldolase class I"/>
    <property type="match status" value="1"/>
</dbReference>
<dbReference type="PANTHER" id="PTHR42880">
    <property type="entry name" value="HOMOCITRATE SYNTHASE"/>
    <property type="match status" value="1"/>
</dbReference>
<comment type="similarity">
    <text evidence="2">Belongs to the alpha-IPM synthase/homocitrate synthase family.</text>
</comment>
<dbReference type="PANTHER" id="PTHR42880:SF1">
    <property type="entry name" value="ISOPROPYLMALATE_HOMOCITRATE_CITRAMALATE SYNTHASE FAMILY PROTEIN"/>
    <property type="match status" value="1"/>
</dbReference>
<gene>
    <name evidence="8" type="ORF">lpari_01985</name>
</gene>
<reference evidence="8 9" key="1">
    <citation type="submission" date="2016-02" db="EMBL/GenBank/DDBJ databases">
        <title>Secondary metabolites in Legionella.</title>
        <authorList>
            <person name="Tobias N.J."/>
            <person name="Bode H.B."/>
        </authorList>
    </citation>
    <scope>NUCLEOTIDE SEQUENCE [LARGE SCALE GENOMIC DNA]</scope>
    <source>
        <strain evidence="8 9">DSM 19216</strain>
    </source>
</reference>
<evidence type="ECO:0000256" key="3">
    <source>
        <dbReference type="ARBA" id="ARBA00012974"/>
    </source>
</evidence>
<comment type="catalytic activity">
    <reaction evidence="6">
        <text>acetyl-CoA + 2-oxoglutarate + H2O = (2R)-homocitrate + CoA + H(+)</text>
        <dbReference type="Rhea" id="RHEA:12929"/>
        <dbReference type="ChEBI" id="CHEBI:15377"/>
        <dbReference type="ChEBI" id="CHEBI:15378"/>
        <dbReference type="ChEBI" id="CHEBI:16810"/>
        <dbReference type="ChEBI" id="CHEBI:57287"/>
        <dbReference type="ChEBI" id="CHEBI:57288"/>
        <dbReference type="ChEBI" id="CHEBI:58884"/>
        <dbReference type="EC" id="2.3.3.14"/>
    </reaction>
</comment>
<dbReference type="RefSeq" id="WP_058516223.1">
    <property type="nucleotide sequence ID" value="NZ_CAAAIE010000004.1"/>
</dbReference>
<dbReference type="InterPro" id="IPR000891">
    <property type="entry name" value="PYR_CT"/>
</dbReference>
<evidence type="ECO:0000256" key="5">
    <source>
        <dbReference type="ARBA" id="ARBA00022679"/>
    </source>
</evidence>
<comment type="caution">
    <text evidence="8">The sequence shown here is derived from an EMBL/GenBank/DDBJ whole genome shotgun (WGS) entry which is preliminary data.</text>
</comment>
<comment type="function">
    <text evidence="1">This protein is a Fe-Mo-cofactor biosynthetic component.</text>
</comment>
<accession>A0A1E5JSJ5</accession>
<evidence type="ECO:0000256" key="1">
    <source>
        <dbReference type="ARBA" id="ARBA00003050"/>
    </source>
</evidence>
<evidence type="ECO:0000313" key="8">
    <source>
        <dbReference type="EMBL" id="OEH47008.1"/>
    </source>
</evidence>
<dbReference type="EC" id="2.3.3.14" evidence="3"/>
<organism evidence="8 9">
    <name type="scientific">Legionella parisiensis</name>
    <dbReference type="NCBI Taxonomy" id="45071"/>
    <lineage>
        <taxon>Bacteria</taxon>
        <taxon>Pseudomonadati</taxon>
        <taxon>Pseudomonadota</taxon>
        <taxon>Gammaproteobacteria</taxon>
        <taxon>Legionellales</taxon>
        <taxon>Legionellaceae</taxon>
        <taxon>Legionella</taxon>
    </lineage>
</organism>
<dbReference type="OrthoDB" id="9803573at2"/>
<feature type="domain" description="Pyruvate carboxyltransferase" evidence="7">
    <location>
        <begin position="5"/>
        <end position="259"/>
    </location>
</feature>
<dbReference type="InterPro" id="IPR013785">
    <property type="entry name" value="Aldolase_TIM"/>
</dbReference>
<dbReference type="GO" id="GO:0004410">
    <property type="term" value="F:homocitrate synthase activity"/>
    <property type="evidence" value="ECO:0007669"/>
    <property type="project" value="UniProtKB-EC"/>
</dbReference>
<sequence length="291" mass="32468">MNDSIVLLDASLRDGGHRTNFNFDDTQLEKILVPLDNSGIEYIEIGYRNGTLAPTKIGRAGWCAKDYLLFCRSFIQKAKMAVMIFPGNLTQQDLIELKECGVDLLRICVAKNELASALPKIKMAKNANVEVSANLMNISYYKENELDESIKAISEYEPDIIYFADSNGSLLPSRIQKIYERYINDYPFPFGFHAHDNLGLAQANALAAMNSGVRFIDASLAGMGKGTGNLKTEFFVAYLHSIQLKKYSLDRVLDAANFVRSSLKIGQEPIEMSEFIRGISDLSSVSYKSKD</sequence>
<dbReference type="Pfam" id="PF00682">
    <property type="entry name" value="HMGL-like"/>
    <property type="match status" value="1"/>
</dbReference>
<evidence type="ECO:0000256" key="4">
    <source>
        <dbReference type="ARBA" id="ARBA00020735"/>
    </source>
</evidence>
<dbReference type="PATRIC" id="fig|45071.6.peg.307"/>
<dbReference type="EMBL" id="LSOG01000059">
    <property type="protein sequence ID" value="OEH47008.1"/>
    <property type="molecule type" value="Genomic_DNA"/>
</dbReference>
<proteinExistence type="inferred from homology"/>
<evidence type="ECO:0000313" key="9">
    <source>
        <dbReference type="Proteomes" id="UP000095229"/>
    </source>
</evidence>
<dbReference type="STRING" id="45071.Lpar_0284"/>
<dbReference type="SUPFAM" id="SSF51569">
    <property type="entry name" value="Aldolase"/>
    <property type="match status" value="1"/>
</dbReference>
<dbReference type="AlphaFoldDB" id="A0A1E5JSJ5"/>
<evidence type="ECO:0000256" key="2">
    <source>
        <dbReference type="ARBA" id="ARBA00006154"/>
    </source>
</evidence>
<keyword evidence="5" id="KW-0808">Transferase</keyword>
<dbReference type="PROSITE" id="PS50991">
    <property type="entry name" value="PYR_CT"/>
    <property type="match status" value="1"/>
</dbReference>
<evidence type="ECO:0000256" key="6">
    <source>
        <dbReference type="ARBA" id="ARBA00048019"/>
    </source>
</evidence>
<name>A0A1E5JSJ5_9GAMM</name>
<dbReference type="Proteomes" id="UP000095229">
    <property type="component" value="Unassembled WGS sequence"/>
</dbReference>
<keyword evidence="9" id="KW-1185">Reference proteome</keyword>
<protein>
    <recommendedName>
        <fullName evidence="4">Homocitrate synthase</fullName>
        <ecNumber evidence="3">2.3.3.14</ecNumber>
    </recommendedName>
</protein>
<evidence type="ECO:0000259" key="7">
    <source>
        <dbReference type="PROSITE" id="PS50991"/>
    </source>
</evidence>